<gene>
    <name evidence="1" type="ORF">OG2516_17920</name>
</gene>
<dbReference type="eggNOG" id="COG3293">
    <property type="taxonomic scope" value="Bacteria"/>
</dbReference>
<organism evidence="1 2">
    <name type="scientific">Oceanicola granulosus (strain ATCC BAA-861 / DSM 15982 / KCTC 12143 / HTCC2516)</name>
    <dbReference type="NCBI Taxonomy" id="314256"/>
    <lineage>
        <taxon>Bacteria</taxon>
        <taxon>Pseudomonadati</taxon>
        <taxon>Pseudomonadota</taxon>
        <taxon>Alphaproteobacteria</taxon>
        <taxon>Rhodobacterales</taxon>
        <taxon>Roseobacteraceae</taxon>
        <taxon>Oceanicola</taxon>
    </lineage>
</organism>
<dbReference type="EMBL" id="AAOT01000054">
    <property type="protein sequence ID" value="EAR49645.1"/>
    <property type="molecule type" value="Genomic_DNA"/>
</dbReference>
<reference evidence="1 2" key="1">
    <citation type="journal article" date="2010" name="J. Bacteriol.">
        <title>Genome sequences of Oceanicola granulosus HTCC2516(T) and Oceanicola batsensis HTCC2597(TDelta).</title>
        <authorList>
            <person name="Thrash J.C."/>
            <person name="Cho J.C."/>
            <person name="Vergin K.L."/>
            <person name="Giovannoni S.J."/>
        </authorList>
    </citation>
    <scope>NUCLEOTIDE SEQUENCE [LARGE SCALE GENOMIC DNA]</scope>
    <source>
        <strain evidence="2">ATCC BAA-861 / DSM 15982 / KCTC 12143 / HTCC2516</strain>
    </source>
</reference>
<name>Q2CAF4_OCEGH</name>
<proteinExistence type="predicted"/>
<accession>Q2CAF4</accession>
<comment type="caution">
    <text evidence="1">The sequence shown here is derived from an EMBL/GenBank/DDBJ whole genome shotgun (WGS) entry which is preliminary data.</text>
</comment>
<evidence type="ECO:0008006" key="3">
    <source>
        <dbReference type="Google" id="ProtNLM"/>
    </source>
</evidence>
<dbReference type="AlphaFoldDB" id="Q2CAF4"/>
<protein>
    <recommendedName>
        <fullName evidence="3">Transposase</fullName>
    </recommendedName>
</protein>
<dbReference type="STRING" id="314256.OG2516_17920"/>
<keyword evidence="2" id="KW-1185">Reference proteome</keyword>
<sequence length="40" mass="4102">MMAGLAAEHGEKKTVMIDATYLKAHRTASSLGVKEGGVAA</sequence>
<dbReference type="HOGENOM" id="CLU_210495_0_0_5"/>
<dbReference type="Proteomes" id="UP000003635">
    <property type="component" value="Unassembled WGS sequence"/>
</dbReference>
<evidence type="ECO:0000313" key="1">
    <source>
        <dbReference type="EMBL" id="EAR49645.1"/>
    </source>
</evidence>
<evidence type="ECO:0000313" key="2">
    <source>
        <dbReference type="Proteomes" id="UP000003635"/>
    </source>
</evidence>